<protein>
    <recommendedName>
        <fullName evidence="2">Reverse transcriptase domain-containing protein</fullName>
    </recommendedName>
</protein>
<evidence type="ECO:0000256" key="1">
    <source>
        <dbReference type="SAM" id="Phobius"/>
    </source>
</evidence>
<keyword evidence="1" id="KW-0472">Membrane</keyword>
<feature type="domain" description="Reverse transcriptase" evidence="2">
    <location>
        <begin position="294"/>
        <end position="569"/>
    </location>
</feature>
<dbReference type="InterPro" id="IPR000477">
    <property type="entry name" value="RT_dom"/>
</dbReference>
<dbReference type="PROSITE" id="PS50878">
    <property type="entry name" value="RT_POL"/>
    <property type="match status" value="1"/>
</dbReference>
<feature type="transmembrane region" description="Helical" evidence="1">
    <location>
        <begin position="607"/>
        <end position="625"/>
    </location>
</feature>
<dbReference type="AlphaFoldDB" id="A0A2J7QI52"/>
<dbReference type="EMBL" id="NEVH01013960">
    <property type="protein sequence ID" value="PNF28259.1"/>
    <property type="molecule type" value="Genomic_DNA"/>
</dbReference>
<dbReference type="CDD" id="cd01650">
    <property type="entry name" value="RT_nLTR_like"/>
    <property type="match status" value="1"/>
</dbReference>
<keyword evidence="1" id="KW-0812">Transmembrane</keyword>
<dbReference type="OrthoDB" id="414730at2759"/>
<organism evidence="3 4">
    <name type="scientific">Cryptotermes secundus</name>
    <dbReference type="NCBI Taxonomy" id="105785"/>
    <lineage>
        <taxon>Eukaryota</taxon>
        <taxon>Metazoa</taxon>
        <taxon>Ecdysozoa</taxon>
        <taxon>Arthropoda</taxon>
        <taxon>Hexapoda</taxon>
        <taxon>Insecta</taxon>
        <taxon>Pterygota</taxon>
        <taxon>Neoptera</taxon>
        <taxon>Polyneoptera</taxon>
        <taxon>Dictyoptera</taxon>
        <taxon>Blattodea</taxon>
        <taxon>Blattoidea</taxon>
        <taxon>Termitoidae</taxon>
        <taxon>Kalotermitidae</taxon>
        <taxon>Cryptotermitinae</taxon>
        <taxon>Cryptotermes</taxon>
    </lineage>
</organism>
<dbReference type="PANTHER" id="PTHR33332">
    <property type="entry name" value="REVERSE TRANSCRIPTASE DOMAIN-CONTAINING PROTEIN"/>
    <property type="match status" value="1"/>
</dbReference>
<comment type="caution">
    <text evidence="3">The sequence shown here is derived from an EMBL/GenBank/DDBJ whole genome shotgun (WGS) entry which is preliminary data.</text>
</comment>
<evidence type="ECO:0000313" key="3">
    <source>
        <dbReference type="EMBL" id="PNF28259.1"/>
    </source>
</evidence>
<keyword evidence="1" id="KW-1133">Transmembrane helix</keyword>
<proteinExistence type="predicted"/>
<dbReference type="InParanoid" id="A0A2J7QI52"/>
<name>A0A2J7QI52_9NEOP</name>
<dbReference type="InterPro" id="IPR043502">
    <property type="entry name" value="DNA/RNA_pol_sf"/>
</dbReference>
<dbReference type="SUPFAM" id="SSF56672">
    <property type="entry name" value="DNA/RNA polymerases"/>
    <property type="match status" value="1"/>
</dbReference>
<gene>
    <name evidence="3" type="ORF">B7P43_G06648</name>
</gene>
<reference evidence="3 4" key="1">
    <citation type="submission" date="2017-12" db="EMBL/GenBank/DDBJ databases">
        <title>Hemimetabolous genomes reveal molecular basis of termite eusociality.</title>
        <authorList>
            <person name="Harrison M.C."/>
            <person name="Jongepier E."/>
            <person name="Robertson H.M."/>
            <person name="Arning N."/>
            <person name="Bitard-Feildel T."/>
            <person name="Chao H."/>
            <person name="Childers C.P."/>
            <person name="Dinh H."/>
            <person name="Doddapaneni H."/>
            <person name="Dugan S."/>
            <person name="Gowin J."/>
            <person name="Greiner C."/>
            <person name="Han Y."/>
            <person name="Hu H."/>
            <person name="Hughes D.S.T."/>
            <person name="Huylmans A.-K."/>
            <person name="Kemena C."/>
            <person name="Kremer L.P.M."/>
            <person name="Lee S.L."/>
            <person name="Lopez-Ezquerra A."/>
            <person name="Mallet L."/>
            <person name="Monroy-Kuhn J.M."/>
            <person name="Moser A."/>
            <person name="Murali S.C."/>
            <person name="Muzny D.M."/>
            <person name="Otani S."/>
            <person name="Piulachs M.-D."/>
            <person name="Poelchau M."/>
            <person name="Qu J."/>
            <person name="Schaub F."/>
            <person name="Wada-Katsumata A."/>
            <person name="Worley K.C."/>
            <person name="Xie Q."/>
            <person name="Ylla G."/>
            <person name="Poulsen M."/>
            <person name="Gibbs R.A."/>
            <person name="Schal C."/>
            <person name="Richards S."/>
            <person name="Belles X."/>
            <person name="Korb J."/>
            <person name="Bornberg-Bauer E."/>
        </authorList>
    </citation>
    <scope>NUCLEOTIDE SEQUENCE [LARGE SCALE GENOMIC DNA]</scope>
    <source>
        <tissue evidence="3">Whole body</tissue>
    </source>
</reference>
<dbReference type="GO" id="GO:0071897">
    <property type="term" value="P:DNA biosynthetic process"/>
    <property type="evidence" value="ECO:0007669"/>
    <property type="project" value="UniProtKB-ARBA"/>
</dbReference>
<sequence length="765" mass="89505">MTRNYTIKPIINGLSDHDAQMMIIDNIISSEQVGNPQYMRNYSNYNIIKFQEMLSYELWDDVFTNDNVNNTFNVFLNTYLRIFYSCFTKKKIITSKLKCNPWMTQGIRISCEKKRKLYIKYRQDDDPHFKLYYKKYCKVLTKVIKEAKKVHYDNKISKSYNKIKTTWSIIKKETGSKTQKDEPQSLKVNNIMIQNKKCTANVLNEYFTSVAQTIIDDLNNNKTPTNISPLYYLGNKYTSTFKSIKWQYVSTAEIRKIIKSLKTKSSHGYDEISTRILKASMPYITSPLTYICNQSLAQGTFPDRMKFAVVKPIFKSGNKYEPANYRPISLLSAFSKVLERVIYNKLYEHIDNNLILDNNQYGFRPNSSTEKASFKLIEEILKAMNNRQFVGGIFCDLHKAFDCINHKILIKKLEFYGITGKFGALIKSYLNGRYQRVTLGPNSSINSSSSWAEVKFGVPQGSILGPLIFLLYINDITKVSINGTNIFLYADDTSIIVTNPEYADYKSAMTRIFYNINTWFRTNLLKLNIHKTHTLHFTLMNYEDHNMHNNIDQNLPTNLECIKFLGLNIDNRLCWKYHIDYLVTKLSSSCFLMRSVKPMISLSSLRMIYFAYIHSVMTYGSIFWGNSSYMMKHFMIQKKIIRIMMGLKKRDSCRDSFKEMKILPLCSQYIYSLMQHTTNNMHLFTRNTEVHNIGTRQNVNLFPPSTSLTKVQKGPYYSGIKIYNHLPKELKQLSNNQKSFERSLKRFLHANSFYTLNEYFNYKGT</sequence>
<dbReference type="Pfam" id="PF00078">
    <property type="entry name" value="RVT_1"/>
    <property type="match status" value="1"/>
</dbReference>
<evidence type="ECO:0000259" key="2">
    <source>
        <dbReference type="PROSITE" id="PS50878"/>
    </source>
</evidence>
<dbReference type="Proteomes" id="UP000235965">
    <property type="component" value="Unassembled WGS sequence"/>
</dbReference>
<accession>A0A2J7QI52</accession>
<keyword evidence="4" id="KW-1185">Reference proteome</keyword>
<evidence type="ECO:0000313" key="4">
    <source>
        <dbReference type="Proteomes" id="UP000235965"/>
    </source>
</evidence>